<organism evidence="1 2">
    <name type="scientific">Trichonephila clavipes</name>
    <name type="common">Golden silk orbweaver</name>
    <name type="synonym">Nephila clavipes</name>
    <dbReference type="NCBI Taxonomy" id="2585209"/>
    <lineage>
        <taxon>Eukaryota</taxon>
        <taxon>Metazoa</taxon>
        <taxon>Ecdysozoa</taxon>
        <taxon>Arthropoda</taxon>
        <taxon>Chelicerata</taxon>
        <taxon>Arachnida</taxon>
        <taxon>Araneae</taxon>
        <taxon>Araneomorphae</taxon>
        <taxon>Entelegynae</taxon>
        <taxon>Araneoidea</taxon>
        <taxon>Nephilidae</taxon>
        <taxon>Trichonephila</taxon>
    </lineage>
</organism>
<dbReference type="Proteomes" id="UP000887159">
    <property type="component" value="Unassembled WGS sequence"/>
</dbReference>
<dbReference type="AlphaFoldDB" id="A0A8X6T1C3"/>
<gene>
    <name evidence="1" type="primary">AVEN_87773_1</name>
    <name evidence="1" type="ORF">TNCV_3296801</name>
</gene>
<protein>
    <submittedName>
        <fullName evidence="1">C2H2-type domain-containing protein</fullName>
    </submittedName>
</protein>
<proteinExistence type="predicted"/>
<dbReference type="PANTHER" id="PTHR31511">
    <property type="entry name" value="PROTEIN CBG23764"/>
    <property type="match status" value="1"/>
</dbReference>
<name>A0A8X6T1C3_TRICX</name>
<keyword evidence="2" id="KW-1185">Reference proteome</keyword>
<evidence type="ECO:0000313" key="2">
    <source>
        <dbReference type="Proteomes" id="UP000887159"/>
    </source>
</evidence>
<dbReference type="PANTHER" id="PTHR31511:SF12">
    <property type="entry name" value="RHO TERMINATION FACTOR N-TERMINAL DOMAIN-CONTAINING PROTEIN"/>
    <property type="match status" value="1"/>
</dbReference>
<comment type="caution">
    <text evidence="1">The sequence shown here is derived from an EMBL/GenBank/DDBJ whole genome shotgun (WGS) entry which is preliminary data.</text>
</comment>
<reference evidence="1" key="1">
    <citation type="submission" date="2020-08" db="EMBL/GenBank/DDBJ databases">
        <title>Multicomponent nature underlies the extraordinary mechanical properties of spider dragline silk.</title>
        <authorList>
            <person name="Kono N."/>
            <person name="Nakamura H."/>
            <person name="Mori M."/>
            <person name="Yoshida Y."/>
            <person name="Ohtoshi R."/>
            <person name="Malay A.D."/>
            <person name="Moran D.A.P."/>
            <person name="Tomita M."/>
            <person name="Numata K."/>
            <person name="Arakawa K."/>
        </authorList>
    </citation>
    <scope>NUCLEOTIDE SEQUENCE</scope>
</reference>
<dbReference type="EMBL" id="BMAU01021359">
    <property type="protein sequence ID" value="GFY22036.1"/>
    <property type="molecule type" value="Genomic_DNA"/>
</dbReference>
<accession>A0A8X6T1C3</accession>
<evidence type="ECO:0000313" key="1">
    <source>
        <dbReference type="EMBL" id="GFY22036.1"/>
    </source>
</evidence>
<sequence length="448" mass="52210">MELKEFRGQYYVGLSKCSDSSNEVIRNRFNIPLAQLESTLNSHRILCQDIKAQKVTLPKPNTVLKFTNLSKMLYHPFCVYADFESLTKKVSTVLPCPSQSYTSVIERHEAISYTIIVTDVEDNIIFHEYFSGEDVIKQFLNTLKSVSKKLLKKMHETAGMIENVNSTYDPEVCHICKKTFQRNDVRVRDHCHWGRGYIRDYLELYQNVDTIMLAEVFSSFRRTAMQYYELDPLHFLTSSELTWNAGLKFTKVELQLLSDVNDYIWFESQMRGGISLLGKRYMSANNPYITETYTPDQRHNYILALDANNLYGYVMSLPLPAVKSAGRTSEGMLKLMSEKLTFEFLYGEFHFRTWEKCSTNVCIKIPYWLAEYLTDYKKQNFIPMDAEEQEKETPYLSKSIDQERISTLSKKIAQGNLTASCKRLISWFLLFQATELGRKIFSVRPPKF</sequence>